<dbReference type="Proteomes" id="UP001332931">
    <property type="component" value="Unassembled WGS sequence"/>
</dbReference>
<dbReference type="HAMAP" id="MF_00073">
    <property type="entry name" value="NusB"/>
    <property type="match status" value="1"/>
</dbReference>
<dbReference type="RefSeq" id="WP_330957445.1">
    <property type="nucleotide sequence ID" value="NZ_JAZGJQ010000001.1"/>
</dbReference>
<evidence type="ECO:0000256" key="5">
    <source>
        <dbReference type="ARBA" id="ARBA00023163"/>
    </source>
</evidence>
<dbReference type="PANTHER" id="PTHR11078">
    <property type="entry name" value="N UTILIZATION SUBSTANCE PROTEIN B-RELATED"/>
    <property type="match status" value="1"/>
</dbReference>
<proteinExistence type="inferred from homology"/>
<gene>
    <name evidence="6 9" type="primary">nusB</name>
    <name evidence="9" type="ORF">VXJ25_01520</name>
</gene>
<feature type="compositionally biased region" description="Basic and acidic residues" evidence="7">
    <location>
        <begin position="146"/>
        <end position="182"/>
    </location>
</feature>
<evidence type="ECO:0000256" key="3">
    <source>
        <dbReference type="ARBA" id="ARBA00022884"/>
    </source>
</evidence>
<reference evidence="9 10" key="1">
    <citation type="submission" date="2024-01" db="EMBL/GenBank/DDBJ databases">
        <title>Description of Olsenella sp. nov., isolated from pig feces.</title>
        <authorList>
            <person name="Chang Y.-H."/>
        </authorList>
    </citation>
    <scope>NUCLEOTIDE SEQUENCE [LARGE SCALE GENOMIC DNA]</scope>
    <source>
        <strain evidence="9 10">YH-ols2223</strain>
    </source>
</reference>
<dbReference type="InterPro" id="IPR035926">
    <property type="entry name" value="NusB-like_sf"/>
</dbReference>
<comment type="caution">
    <text evidence="9">The sequence shown here is derived from an EMBL/GenBank/DDBJ whole genome shotgun (WGS) entry which is preliminary data.</text>
</comment>
<keyword evidence="4 6" id="KW-0805">Transcription regulation</keyword>
<dbReference type="Gene3D" id="1.10.940.10">
    <property type="entry name" value="NusB-like"/>
    <property type="match status" value="1"/>
</dbReference>
<organism evidence="9 10">
    <name type="scientific">Olsenella absiana</name>
    <dbReference type="NCBI Taxonomy" id="3115222"/>
    <lineage>
        <taxon>Bacteria</taxon>
        <taxon>Bacillati</taxon>
        <taxon>Actinomycetota</taxon>
        <taxon>Coriobacteriia</taxon>
        <taxon>Coriobacteriales</taxon>
        <taxon>Atopobiaceae</taxon>
        <taxon>Olsenella</taxon>
    </lineage>
</organism>
<comment type="similarity">
    <text evidence="1 6">Belongs to the NusB family.</text>
</comment>
<name>A0ABU7R7W1_9ACTN</name>
<dbReference type="SUPFAM" id="SSF48013">
    <property type="entry name" value="NusB-like"/>
    <property type="match status" value="1"/>
</dbReference>
<evidence type="ECO:0000259" key="8">
    <source>
        <dbReference type="Pfam" id="PF01029"/>
    </source>
</evidence>
<comment type="function">
    <text evidence="6">Involved in transcription antitermination. Required for transcription of ribosomal RNA (rRNA) genes. Binds specifically to the boxA antiterminator sequence of the ribosomal RNA (rrn) operons.</text>
</comment>
<dbReference type="InterPro" id="IPR006027">
    <property type="entry name" value="NusB_RsmB_TIM44"/>
</dbReference>
<protein>
    <recommendedName>
        <fullName evidence="6">Transcription antitermination protein NusB</fullName>
    </recommendedName>
    <alternativeName>
        <fullName evidence="6">Antitermination factor NusB</fullName>
    </alternativeName>
</protein>
<evidence type="ECO:0000313" key="9">
    <source>
        <dbReference type="EMBL" id="MEE6146681.1"/>
    </source>
</evidence>
<evidence type="ECO:0000256" key="7">
    <source>
        <dbReference type="SAM" id="MobiDB-lite"/>
    </source>
</evidence>
<accession>A0ABU7R7W1</accession>
<evidence type="ECO:0000313" key="10">
    <source>
        <dbReference type="Proteomes" id="UP001332931"/>
    </source>
</evidence>
<feature type="region of interest" description="Disordered" evidence="7">
    <location>
        <begin position="146"/>
        <end position="226"/>
    </location>
</feature>
<dbReference type="PANTHER" id="PTHR11078:SF3">
    <property type="entry name" value="ANTITERMINATION NUSB DOMAIN-CONTAINING PROTEIN"/>
    <property type="match status" value="1"/>
</dbReference>
<evidence type="ECO:0000256" key="4">
    <source>
        <dbReference type="ARBA" id="ARBA00023015"/>
    </source>
</evidence>
<dbReference type="Pfam" id="PF01029">
    <property type="entry name" value="NusB"/>
    <property type="match status" value="1"/>
</dbReference>
<evidence type="ECO:0000256" key="1">
    <source>
        <dbReference type="ARBA" id="ARBA00005952"/>
    </source>
</evidence>
<evidence type="ECO:0000256" key="2">
    <source>
        <dbReference type="ARBA" id="ARBA00022814"/>
    </source>
</evidence>
<keyword evidence="10" id="KW-1185">Reference proteome</keyword>
<evidence type="ECO:0000256" key="6">
    <source>
        <dbReference type="HAMAP-Rule" id="MF_00073"/>
    </source>
</evidence>
<dbReference type="EMBL" id="JAZGJQ010000001">
    <property type="protein sequence ID" value="MEE6146681.1"/>
    <property type="molecule type" value="Genomic_DNA"/>
</dbReference>
<keyword evidence="5 6" id="KW-0804">Transcription</keyword>
<dbReference type="NCBIfam" id="TIGR01951">
    <property type="entry name" value="nusB"/>
    <property type="match status" value="1"/>
</dbReference>
<sequence>MANKRFGGRTLARSQALQVLFQAEATGKTVDEVLSGEYAITDGPLDPFGEADARGAGEMLPVLDVIISQASTHWTVPRMPAVDRNILRLATYEMLEVDEVAVPITIDEFVELSKAYGTDESSRFVNGVLGRIADRIEAGEDVVGDATRERERLDEEERRRREEAERAAAERAAAEEAERAAEAEGAGVEGGQGSPAAPEGARPQAGDDGFEVFRPASFDEGEGSWE</sequence>
<keyword evidence="3 6" id="KW-0694">RNA-binding</keyword>
<feature type="domain" description="NusB/RsmB/TIM44" evidence="8">
    <location>
        <begin position="12"/>
        <end position="133"/>
    </location>
</feature>
<dbReference type="InterPro" id="IPR011605">
    <property type="entry name" value="NusB_fam"/>
</dbReference>
<keyword evidence="2 6" id="KW-0889">Transcription antitermination</keyword>